<protein>
    <recommendedName>
        <fullName evidence="1">SnoaL-like domain-containing protein</fullName>
    </recommendedName>
</protein>
<proteinExistence type="predicted"/>
<dbReference type="InterPro" id="IPR032710">
    <property type="entry name" value="NTF2-like_dom_sf"/>
</dbReference>
<dbReference type="KEGG" id="cpi:Cpin_5694"/>
<dbReference type="CDD" id="cd00531">
    <property type="entry name" value="NTF2_like"/>
    <property type="match status" value="1"/>
</dbReference>
<dbReference type="Pfam" id="PF13577">
    <property type="entry name" value="SnoaL_4"/>
    <property type="match status" value="1"/>
</dbReference>
<dbReference type="AlphaFoldDB" id="A0A979G9F1"/>
<gene>
    <name evidence="2" type="ordered locus">Cpin_5694</name>
</gene>
<dbReference type="SUPFAM" id="SSF54427">
    <property type="entry name" value="NTF2-like"/>
    <property type="match status" value="1"/>
</dbReference>
<organism evidence="2 3">
    <name type="scientific">Chitinophaga pinensis (strain ATCC 43595 / DSM 2588 / LMG 13176 / NBRC 15968 / NCIMB 11800 / UQM 2034)</name>
    <dbReference type="NCBI Taxonomy" id="485918"/>
    <lineage>
        <taxon>Bacteria</taxon>
        <taxon>Pseudomonadati</taxon>
        <taxon>Bacteroidota</taxon>
        <taxon>Chitinophagia</taxon>
        <taxon>Chitinophagales</taxon>
        <taxon>Chitinophagaceae</taxon>
        <taxon>Chitinophaga</taxon>
    </lineage>
</organism>
<dbReference type="Gene3D" id="3.10.450.50">
    <property type="match status" value="1"/>
</dbReference>
<dbReference type="InterPro" id="IPR037401">
    <property type="entry name" value="SnoaL-like"/>
</dbReference>
<name>A0A979G9F1_CHIPD</name>
<evidence type="ECO:0000313" key="2">
    <source>
        <dbReference type="EMBL" id="ACU63117.1"/>
    </source>
</evidence>
<dbReference type="OrthoDB" id="2084678at2"/>
<dbReference type="EMBL" id="CP001699">
    <property type="protein sequence ID" value="ACU63117.1"/>
    <property type="molecule type" value="Genomic_DNA"/>
</dbReference>
<sequence>MHIQELADRIALKELVDKVSILADRKDVHAQVQLFTENGISETFAGDTAILKLKGRKAMEEAFADLLKDYETVYHFNGQQQLTIDGDEATGICYCLVTLIGIENDKRIKTDIGAVYHDRFIRENNSWLIAQRIGYFNWQDKSELPLPHSGKC</sequence>
<reference evidence="3" key="1">
    <citation type="submission" date="2009-08" db="EMBL/GenBank/DDBJ databases">
        <title>The complete genome of Chitinophaga pinensis DSM 2588.</title>
        <authorList>
            <consortium name="US DOE Joint Genome Institute (JGI-PGF)"/>
            <person name="Lucas S."/>
            <person name="Copeland A."/>
            <person name="Lapidus A."/>
            <person name="Glavina del Rio T."/>
            <person name="Dalin E."/>
            <person name="Tice H."/>
            <person name="Bruce D."/>
            <person name="Goodwin L."/>
            <person name="Pitluck S."/>
            <person name="Kyrpides N."/>
            <person name="Mavromatis K."/>
            <person name="Ivanova N."/>
            <person name="Mikhailova N."/>
            <person name="Sims D."/>
            <person name="Meinche L."/>
            <person name="Brettin T."/>
            <person name="Detter J.C."/>
            <person name="Han C."/>
            <person name="Larimer F."/>
            <person name="Land M."/>
            <person name="Hauser L."/>
            <person name="Markowitz V."/>
            <person name="Cheng J.-F."/>
            <person name="Hugenholtz P."/>
            <person name="Woyke T."/>
            <person name="Wu D."/>
            <person name="Spring S."/>
            <person name="Klenk H.-P."/>
            <person name="Eisen J.A."/>
        </authorList>
    </citation>
    <scope>NUCLEOTIDE SEQUENCE [LARGE SCALE GENOMIC DNA]</scope>
    <source>
        <strain evidence="3">ATCC 43595 / DSM 2588 / LMG 13176 / NBRC 15968 / NCIMB 11800 / UQM 2034</strain>
    </source>
</reference>
<feature type="domain" description="SnoaL-like" evidence="1">
    <location>
        <begin position="4"/>
        <end position="132"/>
    </location>
</feature>
<dbReference type="RefSeq" id="WP_012793284.1">
    <property type="nucleotide sequence ID" value="NC_013132.1"/>
</dbReference>
<evidence type="ECO:0000259" key="1">
    <source>
        <dbReference type="Pfam" id="PF13577"/>
    </source>
</evidence>
<evidence type="ECO:0000313" key="3">
    <source>
        <dbReference type="Proteomes" id="UP000002215"/>
    </source>
</evidence>
<reference evidence="2 3" key="2">
    <citation type="journal article" date="2010" name="Stand. Genomic Sci.">
        <title>Complete genome sequence of Chitinophaga pinensis type strain (UQM 2034).</title>
        <authorList>
            <person name="Glavina Del Rio T."/>
            <person name="Abt B."/>
            <person name="Spring S."/>
            <person name="Lapidus A."/>
            <person name="Nolan M."/>
            <person name="Tice H."/>
            <person name="Copeland A."/>
            <person name="Cheng J.F."/>
            <person name="Chen F."/>
            <person name="Bruce D."/>
            <person name="Goodwin L."/>
            <person name="Pitluck S."/>
            <person name="Ivanova N."/>
            <person name="Mavromatis K."/>
            <person name="Mikhailova N."/>
            <person name="Pati A."/>
            <person name="Chen A."/>
            <person name="Palaniappan K."/>
            <person name="Land M."/>
            <person name="Hauser L."/>
            <person name="Chang Y.J."/>
            <person name="Jeffries C.D."/>
            <person name="Chain P."/>
            <person name="Saunders E."/>
            <person name="Detter J.C."/>
            <person name="Brettin T."/>
            <person name="Rohde M."/>
            <person name="Goker M."/>
            <person name="Bristow J."/>
            <person name="Eisen J.A."/>
            <person name="Markowitz V."/>
            <person name="Hugenholtz P."/>
            <person name="Kyrpides N.C."/>
            <person name="Klenk H.P."/>
            <person name="Lucas S."/>
        </authorList>
    </citation>
    <scope>NUCLEOTIDE SEQUENCE [LARGE SCALE GENOMIC DNA]</scope>
    <source>
        <strain evidence="3">ATCC 43595 / DSM 2588 / LMG 13176 / NBRC 15968 / NCIMB 11800 / UQM 2034</strain>
    </source>
</reference>
<accession>A0A979G9F1</accession>
<dbReference type="Proteomes" id="UP000002215">
    <property type="component" value="Chromosome"/>
</dbReference>